<evidence type="ECO:0008006" key="3">
    <source>
        <dbReference type="Google" id="ProtNLM"/>
    </source>
</evidence>
<evidence type="ECO:0000313" key="2">
    <source>
        <dbReference type="Proteomes" id="UP000694257"/>
    </source>
</evidence>
<reference evidence="1 2" key="1">
    <citation type="submission" date="2021-07" db="EMBL/GenBank/DDBJ databases">
        <title>Whole Genome Sequence of Nocardia Iowensis.</title>
        <authorList>
            <person name="Lamm A."/>
            <person name="Collins-Fairclough A.M."/>
            <person name="Bunk B."/>
            <person name="Sproer C."/>
        </authorList>
    </citation>
    <scope>NUCLEOTIDE SEQUENCE [LARGE SCALE GENOMIC DNA]</scope>
    <source>
        <strain evidence="1 2">NRRL 5646</strain>
    </source>
</reference>
<protein>
    <recommendedName>
        <fullName evidence="3">DUF5666 domain-containing protein</fullName>
    </recommendedName>
</protein>
<dbReference type="EMBL" id="CP078145">
    <property type="protein sequence ID" value="QXN94625.1"/>
    <property type="molecule type" value="Genomic_DNA"/>
</dbReference>
<evidence type="ECO:0000313" key="1">
    <source>
        <dbReference type="EMBL" id="QXN94625.1"/>
    </source>
</evidence>
<sequence length="114" mass="11402">MLLGVAVGIVLALIVIRVFESASSSELTDHVPASASATQVNRGLATGKVLTNDGATLTVQGLLGAVSVVRTNSDTVVLVPGAKAVRNVSVGDFIVVHGDKQPDGSVTANLIVGG</sequence>
<dbReference type="RefSeq" id="WP_218477252.1">
    <property type="nucleotide sequence ID" value="NZ_BAABJN010000015.1"/>
</dbReference>
<dbReference type="Proteomes" id="UP000694257">
    <property type="component" value="Chromosome"/>
</dbReference>
<organism evidence="1 2">
    <name type="scientific">Nocardia iowensis</name>
    <dbReference type="NCBI Taxonomy" id="204891"/>
    <lineage>
        <taxon>Bacteria</taxon>
        <taxon>Bacillati</taxon>
        <taxon>Actinomycetota</taxon>
        <taxon>Actinomycetes</taxon>
        <taxon>Mycobacteriales</taxon>
        <taxon>Nocardiaceae</taxon>
        <taxon>Nocardia</taxon>
    </lineage>
</organism>
<proteinExistence type="predicted"/>
<name>A0ABX8S1X3_NOCIO</name>
<accession>A0ABX8S1X3</accession>
<keyword evidence="2" id="KW-1185">Reference proteome</keyword>
<gene>
    <name evidence="1" type="ORF">KV110_17165</name>
</gene>